<dbReference type="InterPro" id="IPR001845">
    <property type="entry name" value="HTH_ArsR_DNA-bd_dom"/>
</dbReference>
<accession>A0AB39L1D2</accession>
<evidence type="ECO:0000259" key="5">
    <source>
        <dbReference type="PROSITE" id="PS50987"/>
    </source>
</evidence>
<dbReference type="AlphaFoldDB" id="A0AB39L1D2"/>
<evidence type="ECO:0000256" key="3">
    <source>
        <dbReference type="ARBA" id="ARBA00023163"/>
    </source>
</evidence>
<dbReference type="GO" id="GO:0003677">
    <property type="term" value="F:DNA binding"/>
    <property type="evidence" value="ECO:0007669"/>
    <property type="project" value="UniProtKB-KW"/>
</dbReference>
<dbReference type="PRINTS" id="PR00778">
    <property type="entry name" value="HTHARSR"/>
</dbReference>
<keyword evidence="3" id="KW-0804">Transcription</keyword>
<dbReference type="Gene3D" id="1.10.10.10">
    <property type="entry name" value="Winged helix-like DNA-binding domain superfamily/Winged helix DNA-binding domain"/>
    <property type="match status" value="1"/>
</dbReference>
<proteinExistence type="predicted"/>
<feature type="compositionally biased region" description="Polar residues" evidence="4">
    <location>
        <begin position="118"/>
        <end position="134"/>
    </location>
</feature>
<dbReference type="SUPFAM" id="SSF46785">
    <property type="entry name" value="Winged helix' DNA-binding domain"/>
    <property type="match status" value="1"/>
</dbReference>
<organism evidence="6">
    <name type="scientific">Sinomonas puerhi</name>
    <dbReference type="NCBI Taxonomy" id="3238584"/>
    <lineage>
        <taxon>Bacteria</taxon>
        <taxon>Bacillati</taxon>
        <taxon>Actinomycetota</taxon>
        <taxon>Actinomycetes</taxon>
        <taxon>Micrococcales</taxon>
        <taxon>Micrococcaceae</taxon>
        <taxon>Sinomonas</taxon>
    </lineage>
</organism>
<keyword evidence="1" id="KW-0805">Transcription regulation</keyword>
<name>A0AB39L1D2_9MICC</name>
<evidence type="ECO:0000256" key="2">
    <source>
        <dbReference type="ARBA" id="ARBA00023125"/>
    </source>
</evidence>
<evidence type="ECO:0000256" key="1">
    <source>
        <dbReference type="ARBA" id="ARBA00023015"/>
    </source>
</evidence>
<dbReference type="InterPro" id="IPR036390">
    <property type="entry name" value="WH_DNA-bd_sf"/>
</dbReference>
<dbReference type="NCBIfam" id="NF033788">
    <property type="entry name" value="HTH_metalloreg"/>
    <property type="match status" value="1"/>
</dbReference>
<dbReference type="InterPro" id="IPR036388">
    <property type="entry name" value="WH-like_DNA-bd_sf"/>
</dbReference>
<protein>
    <submittedName>
        <fullName evidence="6">ArsR/SmtB family transcription factor</fullName>
    </submittedName>
</protein>
<evidence type="ECO:0000313" key="6">
    <source>
        <dbReference type="EMBL" id="XDP44993.1"/>
    </source>
</evidence>
<dbReference type="InterPro" id="IPR051081">
    <property type="entry name" value="HTH_MetalResp_TranReg"/>
</dbReference>
<dbReference type="PANTHER" id="PTHR33154">
    <property type="entry name" value="TRANSCRIPTIONAL REGULATOR, ARSR FAMILY"/>
    <property type="match status" value="1"/>
</dbReference>
<dbReference type="CDD" id="cd00090">
    <property type="entry name" value="HTH_ARSR"/>
    <property type="match status" value="1"/>
</dbReference>
<dbReference type="KEGG" id="spue:AB5L97_17255"/>
<dbReference type="InterPro" id="IPR011991">
    <property type="entry name" value="ArsR-like_HTH"/>
</dbReference>
<dbReference type="SMART" id="SM00418">
    <property type="entry name" value="HTH_ARSR"/>
    <property type="match status" value="1"/>
</dbReference>
<gene>
    <name evidence="6" type="ORF">AB5L97_17255</name>
</gene>
<feature type="domain" description="HTH arsR-type" evidence="5">
    <location>
        <begin position="1"/>
        <end position="87"/>
    </location>
</feature>
<feature type="region of interest" description="Disordered" evidence="4">
    <location>
        <begin position="98"/>
        <end position="134"/>
    </location>
</feature>
<sequence>MPDLLEVAAEPTRRRILQLLAAGESAVTPLSDRFAATRSAISQHLLLLAEVGLVEVRKEGRNRLYRLSAKGMARLHEQVAVFWTNELNLLVADAHALAASGPAPGPTGQIPSEGPTPSEGQNLSEGQTPSEGPS</sequence>
<dbReference type="GO" id="GO:0003700">
    <property type="term" value="F:DNA-binding transcription factor activity"/>
    <property type="evidence" value="ECO:0007669"/>
    <property type="project" value="InterPro"/>
</dbReference>
<dbReference type="PANTHER" id="PTHR33154:SF33">
    <property type="entry name" value="TRANSCRIPTIONAL REPRESSOR SDPR"/>
    <property type="match status" value="1"/>
</dbReference>
<dbReference type="Pfam" id="PF12840">
    <property type="entry name" value="HTH_20"/>
    <property type="match status" value="1"/>
</dbReference>
<keyword evidence="2" id="KW-0238">DNA-binding</keyword>
<dbReference type="EMBL" id="CP163302">
    <property type="protein sequence ID" value="XDP44993.1"/>
    <property type="molecule type" value="Genomic_DNA"/>
</dbReference>
<evidence type="ECO:0000256" key="4">
    <source>
        <dbReference type="SAM" id="MobiDB-lite"/>
    </source>
</evidence>
<reference evidence="6" key="1">
    <citation type="submission" date="2024-07" db="EMBL/GenBank/DDBJ databases">
        <authorList>
            <person name="fu j."/>
        </authorList>
    </citation>
    <scope>NUCLEOTIDE SEQUENCE</scope>
    <source>
        <strain evidence="6">P10A9</strain>
    </source>
</reference>
<dbReference type="RefSeq" id="WP_369045593.1">
    <property type="nucleotide sequence ID" value="NZ_CP163302.1"/>
</dbReference>
<dbReference type="PROSITE" id="PS50987">
    <property type="entry name" value="HTH_ARSR_2"/>
    <property type="match status" value="1"/>
</dbReference>